<feature type="transmembrane region" description="Helical" evidence="4">
    <location>
        <begin position="21"/>
        <end position="43"/>
    </location>
</feature>
<keyword evidence="6" id="KW-1185">Reference proteome</keyword>
<comment type="similarity">
    <text evidence="1 3">Belongs to the type-B carboxylesterase/lipase family.</text>
</comment>
<evidence type="ECO:0000256" key="4">
    <source>
        <dbReference type="SAM" id="Phobius"/>
    </source>
</evidence>
<evidence type="ECO:0000313" key="7">
    <source>
        <dbReference type="RefSeq" id="XP_013402168.1"/>
    </source>
</evidence>
<dbReference type="ESTHER" id="linun-a0a1s3ivt2">
    <property type="family name" value="Carb_B_Brachiopoda"/>
</dbReference>
<evidence type="ECO:0000256" key="2">
    <source>
        <dbReference type="ARBA" id="ARBA00022801"/>
    </source>
</evidence>
<keyword evidence="4" id="KW-0472">Membrane</keyword>
<dbReference type="OrthoDB" id="3200163at2759"/>
<dbReference type="Gene3D" id="3.40.50.1820">
    <property type="entry name" value="alpha/beta hydrolase"/>
    <property type="match status" value="1"/>
</dbReference>
<dbReference type="STRING" id="7574.A0A1S3IVT2"/>
<proteinExistence type="inferred from homology"/>
<dbReference type="InParanoid" id="A0A1S3IVT2"/>
<dbReference type="PROSITE" id="PS00122">
    <property type="entry name" value="CARBOXYLESTERASE_B_1"/>
    <property type="match status" value="1"/>
</dbReference>
<keyword evidence="4" id="KW-0812">Transmembrane</keyword>
<dbReference type="InterPro" id="IPR002018">
    <property type="entry name" value="CarbesteraseB"/>
</dbReference>
<dbReference type="GeneID" id="106167831"/>
<dbReference type="Pfam" id="PF00135">
    <property type="entry name" value="COesterase"/>
    <property type="match status" value="1"/>
</dbReference>
<dbReference type="KEGG" id="lak:106167831"/>
<sequence length="575" mass="64121">MTPASPYRSRSNISGRMVSLGYLHVFLIPLLLSVTCAISHSTINTAGVVINTKLGQLRGKTVTANDGSDVTQFLGVPLAKPPLEALRFEPPKKVDCWAGVLDATEFGPMCMQDLSPMFDVVYTKEYIKGRFPHNRTSEDCLSLNIFIPGHVTEITQSLPVLVYVHGGAYEWGTGMNFDGSMLASLGNVIVVTFNYRLGLFGFFTTGVAERPGNMALLDQVAALEWVRENIETFGGDPSSVTLFGNSAGGASISLLALSSLSRGLFNRAILQSGAYQLDLNAAPNLPLSSDSVVHHSIEIARMLCADSKRRLTECMKRKSVAELQRAYHEYKEQNFGPIVAPRVDGHFLKKEDFNPEHLSGLPIMLGIVKDESTLFLGLIGQLNKMVDLPTIEAYVKTQFPVNVNHIHEVILFEYLGGLQHTSAKLRRAYIDILNDYFTLSSHINYTDVASGVTNTYFYYINHRPSFSHWPNFSGATHMDELYFVFGDVMDTDLFGDIKPSEAEKILSKQMMDAWTTFAREGTPTKTGGWPPYNVTDRSYLEWETNGSKVEKDLRCRQRQFWLDLVFKTLINSDNK</sequence>
<reference evidence="7" key="1">
    <citation type="submission" date="2025-08" db="UniProtKB">
        <authorList>
            <consortium name="RefSeq"/>
        </authorList>
    </citation>
    <scope>IDENTIFICATION</scope>
    <source>
        <tissue evidence="7">Gonads</tissue>
    </source>
</reference>
<gene>
    <name evidence="7" type="primary">LOC106167831</name>
</gene>
<keyword evidence="4" id="KW-1133">Transmembrane helix</keyword>
<dbReference type="PANTHER" id="PTHR43903">
    <property type="entry name" value="NEUROLIGIN"/>
    <property type="match status" value="1"/>
</dbReference>
<accession>A0A1S3IVT2</accession>
<organism evidence="6 7">
    <name type="scientific">Lingula anatina</name>
    <name type="common">Brachiopod</name>
    <name type="synonym">Lingula unguis</name>
    <dbReference type="NCBI Taxonomy" id="7574"/>
    <lineage>
        <taxon>Eukaryota</taxon>
        <taxon>Metazoa</taxon>
        <taxon>Spiralia</taxon>
        <taxon>Lophotrochozoa</taxon>
        <taxon>Brachiopoda</taxon>
        <taxon>Linguliformea</taxon>
        <taxon>Lingulata</taxon>
        <taxon>Lingulida</taxon>
        <taxon>Linguloidea</taxon>
        <taxon>Lingulidae</taxon>
        <taxon>Lingula</taxon>
    </lineage>
</organism>
<protein>
    <recommendedName>
        <fullName evidence="3">Carboxylic ester hydrolase</fullName>
        <ecNumber evidence="3">3.1.1.-</ecNumber>
    </recommendedName>
</protein>
<dbReference type="InterPro" id="IPR051093">
    <property type="entry name" value="Neuroligin/BSAL"/>
</dbReference>
<dbReference type="SUPFAM" id="SSF53474">
    <property type="entry name" value="alpha/beta-Hydrolases"/>
    <property type="match status" value="1"/>
</dbReference>
<evidence type="ECO:0000256" key="1">
    <source>
        <dbReference type="ARBA" id="ARBA00005964"/>
    </source>
</evidence>
<dbReference type="EC" id="3.1.1.-" evidence="3"/>
<dbReference type="GO" id="GO:0016787">
    <property type="term" value="F:hydrolase activity"/>
    <property type="evidence" value="ECO:0007669"/>
    <property type="project" value="UniProtKB-KW"/>
</dbReference>
<keyword evidence="2 3" id="KW-0378">Hydrolase</keyword>
<feature type="domain" description="Carboxylesterase type B" evidence="5">
    <location>
        <begin position="49"/>
        <end position="561"/>
    </location>
</feature>
<evidence type="ECO:0000256" key="3">
    <source>
        <dbReference type="RuleBase" id="RU361235"/>
    </source>
</evidence>
<evidence type="ECO:0000259" key="5">
    <source>
        <dbReference type="Pfam" id="PF00135"/>
    </source>
</evidence>
<dbReference type="Proteomes" id="UP000085678">
    <property type="component" value="Unplaced"/>
</dbReference>
<dbReference type="AlphaFoldDB" id="A0A1S3IVT2"/>
<dbReference type="InterPro" id="IPR019826">
    <property type="entry name" value="Carboxylesterase_B_AS"/>
</dbReference>
<name>A0A1S3IVT2_LINAN</name>
<dbReference type="InterPro" id="IPR029058">
    <property type="entry name" value="AB_hydrolase_fold"/>
</dbReference>
<dbReference type="RefSeq" id="XP_013402168.1">
    <property type="nucleotide sequence ID" value="XM_013546714.2"/>
</dbReference>
<evidence type="ECO:0000313" key="6">
    <source>
        <dbReference type="Proteomes" id="UP000085678"/>
    </source>
</evidence>